<reference evidence="2 3" key="1">
    <citation type="submission" date="2015-10" db="EMBL/GenBank/DDBJ databases">
        <title>Full genome of DAOMC 229536 Phialocephala scopiformis, a fungal endophyte of spruce producing the potent anti-insectan compound rugulosin.</title>
        <authorList>
            <consortium name="DOE Joint Genome Institute"/>
            <person name="Walker A.K."/>
            <person name="Frasz S.L."/>
            <person name="Seifert K.A."/>
            <person name="Miller J.D."/>
            <person name="Mondo S.J."/>
            <person name="Labutti K."/>
            <person name="Lipzen A."/>
            <person name="Dockter R."/>
            <person name="Kennedy M."/>
            <person name="Grigoriev I.V."/>
            <person name="Spatafora J.W."/>
        </authorList>
    </citation>
    <scope>NUCLEOTIDE SEQUENCE [LARGE SCALE GENOMIC DNA]</scope>
    <source>
        <strain evidence="2 3">CBS 120377</strain>
    </source>
</reference>
<feature type="compositionally biased region" description="Polar residues" evidence="1">
    <location>
        <begin position="307"/>
        <end position="325"/>
    </location>
</feature>
<protein>
    <submittedName>
        <fullName evidence="2">Uncharacterized protein</fullName>
    </submittedName>
</protein>
<feature type="region of interest" description="Disordered" evidence="1">
    <location>
        <begin position="228"/>
        <end position="249"/>
    </location>
</feature>
<name>A0A194XRU5_MOLSC</name>
<feature type="compositionally biased region" description="Basic and acidic residues" evidence="1">
    <location>
        <begin position="502"/>
        <end position="513"/>
    </location>
</feature>
<evidence type="ECO:0000256" key="1">
    <source>
        <dbReference type="SAM" id="MobiDB-lite"/>
    </source>
</evidence>
<feature type="region of interest" description="Disordered" evidence="1">
    <location>
        <begin position="279"/>
        <end position="326"/>
    </location>
</feature>
<dbReference type="GeneID" id="28831302"/>
<feature type="compositionally biased region" description="Low complexity" evidence="1">
    <location>
        <begin position="356"/>
        <end position="372"/>
    </location>
</feature>
<proteinExistence type="predicted"/>
<dbReference type="InParanoid" id="A0A194XRU5"/>
<feature type="compositionally biased region" description="Polar residues" evidence="1">
    <location>
        <begin position="446"/>
        <end position="468"/>
    </location>
</feature>
<dbReference type="AlphaFoldDB" id="A0A194XRU5"/>
<accession>A0A194XRU5</accession>
<feature type="region of interest" description="Disordered" evidence="1">
    <location>
        <begin position="346"/>
        <end position="388"/>
    </location>
</feature>
<dbReference type="Proteomes" id="UP000070700">
    <property type="component" value="Unassembled WGS sequence"/>
</dbReference>
<feature type="region of interest" description="Disordered" evidence="1">
    <location>
        <begin position="429"/>
        <end position="522"/>
    </location>
</feature>
<dbReference type="STRING" id="149040.A0A194XRU5"/>
<evidence type="ECO:0000313" key="3">
    <source>
        <dbReference type="Proteomes" id="UP000070700"/>
    </source>
</evidence>
<evidence type="ECO:0000313" key="2">
    <source>
        <dbReference type="EMBL" id="KUJ22447.1"/>
    </source>
</evidence>
<dbReference type="EMBL" id="KQ947406">
    <property type="protein sequence ID" value="KUJ22447.1"/>
    <property type="molecule type" value="Genomic_DNA"/>
</dbReference>
<dbReference type="OrthoDB" id="5417628at2759"/>
<organism evidence="2 3">
    <name type="scientific">Mollisia scopiformis</name>
    <name type="common">Conifer needle endophyte fungus</name>
    <name type="synonym">Phialocephala scopiformis</name>
    <dbReference type="NCBI Taxonomy" id="149040"/>
    <lineage>
        <taxon>Eukaryota</taxon>
        <taxon>Fungi</taxon>
        <taxon>Dikarya</taxon>
        <taxon>Ascomycota</taxon>
        <taxon>Pezizomycotina</taxon>
        <taxon>Leotiomycetes</taxon>
        <taxon>Helotiales</taxon>
        <taxon>Mollisiaceae</taxon>
        <taxon>Mollisia</taxon>
    </lineage>
</organism>
<gene>
    <name evidence="2" type="ORF">LY89DRAFT_762652</name>
</gene>
<dbReference type="KEGG" id="psco:LY89DRAFT_762652"/>
<dbReference type="RefSeq" id="XP_018076802.1">
    <property type="nucleotide sequence ID" value="XM_018221576.1"/>
</dbReference>
<sequence>MRYQNWDVLVFPDPSKIPLQEFKTSCQVIQDPESNNLQFNPQLLPTITSFIPGLPAGTPFRVSIHCWQNPEISRVLKDLRKPSDIVLFEARLFIDGKMAASKWFGQNGPWPTVIDLSIDLDKHGDFERLKFPAFHRELLSQSYWNPADDLGRLKIVISEGFSREGLTYPFERIKNIISFSFQHAPLAYADVLEASSIAWPNSSMWRQVSIMGPYLAQQLSPRREVDGVEAHSHSPRQNTATRAPFPPPGVPFPPPGFGSMQPPNPPLFQRQPAFDPFTDRSESMPPSFTHWRQRSSADVSMPDYATTRGSSSRQVSDPMQGTEATNPVFETEQNPGIYESLIEAMGPKAPSNTPKTGAGTPVTAPTTANAAVSRKSSTSGAGDRVDSDSIERNLRAALGTALMAAKSAPDSEGQTPTLTLKPIAISGIKGRKENMQDSPLGPEPNATANENGVRVVSQTFVTTNSAGTKRSRVVTPASAKVIDDEDEPRTSPSLRKASRGSVKQDDKENERRVYSGVETIST</sequence>
<keyword evidence="3" id="KW-1185">Reference proteome</keyword>